<evidence type="ECO:0000256" key="9">
    <source>
        <dbReference type="SAM" id="MobiDB-lite"/>
    </source>
</evidence>
<keyword evidence="6 8" id="KW-0408">Iron</keyword>
<comment type="cofactor">
    <cofactor evidence="1">
        <name>heme</name>
        <dbReference type="ChEBI" id="CHEBI:30413"/>
    </cofactor>
</comment>
<reference evidence="10" key="1">
    <citation type="submission" date="2022-10" db="EMBL/GenBank/DDBJ databases">
        <title>Determination and structural analysis of whole genome sequence of Sarocladium strictum F4-1.</title>
        <authorList>
            <person name="Hu L."/>
            <person name="Jiang Y."/>
        </authorList>
    </citation>
    <scope>NUCLEOTIDE SEQUENCE</scope>
    <source>
        <strain evidence="10">F4-1</strain>
    </source>
</reference>
<evidence type="ECO:0000256" key="8">
    <source>
        <dbReference type="RuleBase" id="RU000461"/>
    </source>
</evidence>
<dbReference type="PROSITE" id="PS00086">
    <property type="entry name" value="CYTOCHROME_P450"/>
    <property type="match status" value="1"/>
</dbReference>
<comment type="similarity">
    <text evidence="2 8">Belongs to the cytochrome P450 family.</text>
</comment>
<keyword evidence="7 8" id="KW-0503">Monooxygenase</keyword>
<gene>
    <name evidence="10" type="ORF">NLU13_8189</name>
</gene>
<dbReference type="SUPFAM" id="SSF48264">
    <property type="entry name" value="Cytochrome P450"/>
    <property type="match status" value="1"/>
</dbReference>
<keyword evidence="11" id="KW-1185">Reference proteome</keyword>
<proteinExistence type="inferred from homology"/>
<comment type="caution">
    <text evidence="10">The sequence shown here is derived from an EMBL/GenBank/DDBJ whole genome shotgun (WGS) entry which is preliminary data.</text>
</comment>
<evidence type="ECO:0000313" key="11">
    <source>
        <dbReference type="Proteomes" id="UP001175261"/>
    </source>
</evidence>
<dbReference type="PANTHER" id="PTHR46206">
    <property type="entry name" value="CYTOCHROME P450"/>
    <property type="match status" value="1"/>
</dbReference>
<dbReference type="InterPro" id="IPR017972">
    <property type="entry name" value="Cyt_P450_CS"/>
</dbReference>
<evidence type="ECO:0000313" key="10">
    <source>
        <dbReference type="EMBL" id="KAK0384100.1"/>
    </source>
</evidence>
<evidence type="ECO:0008006" key="12">
    <source>
        <dbReference type="Google" id="ProtNLM"/>
    </source>
</evidence>
<dbReference type="PANTHER" id="PTHR46206:SF1">
    <property type="entry name" value="P450, PUTATIVE (EUROFUNG)-RELATED"/>
    <property type="match status" value="1"/>
</dbReference>
<dbReference type="Gene3D" id="1.10.630.10">
    <property type="entry name" value="Cytochrome P450"/>
    <property type="match status" value="1"/>
</dbReference>
<dbReference type="Pfam" id="PF00067">
    <property type="entry name" value="p450"/>
    <property type="match status" value="1"/>
</dbReference>
<evidence type="ECO:0000256" key="5">
    <source>
        <dbReference type="ARBA" id="ARBA00023002"/>
    </source>
</evidence>
<dbReference type="GO" id="GO:0004497">
    <property type="term" value="F:monooxygenase activity"/>
    <property type="evidence" value="ECO:0007669"/>
    <property type="project" value="UniProtKB-KW"/>
</dbReference>
<dbReference type="InterPro" id="IPR001128">
    <property type="entry name" value="Cyt_P450"/>
</dbReference>
<evidence type="ECO:0000256" key="1">
    <source>
        <dbReference type="ARBA" id="ARBA00001971"/>
    </source>
</evidence>
<dbReference type="GO" id="GO:0016705">
    <property type="term" value="F:oxidoreductase activity, acting on paired donors, with incorporation or reduction of molecular oxygen"/>
    <property type="evidence" value="ECO:0007669"/>
    <property type="project" value="InterPro"/>
</dbReference>
<keyword evidence="4 8" id="KW-0479">Metal-binding</keyword>
<dbReference type="CDD" id="cd11041">
    <property type="entry name" value="CYP503A1-like"/>
    <property type="match status" value="1"/>
</dbReference>
<name>A0AA39GB70_SARSR</name>
<organism evidence="10 11">
    <name type="scientific">Sarocladium strictum</name>
    <name type="common">Black bundle disease fungus</name>
    <name type="synonym">Acremonium strictum</name>
    <dbReference type="NCBI Taxonomy" id="5046"/>
    <lineage>
        <taxon>Eukaryota</taxon>
        <taxon>Fungi</taxon>
        <taxon>Dikarya</taxon>
        <taxon>Ascomycota</taxon>
        <taxon>Pezizomycotina</taxon>
        <taxon>Sordariomycetes</taxon>
        <taxon>Hypocreomycetidae</taxon>
        <taxon>Hypocreales</taxon>
        <taxon>Sarocladiaceae</taxon>
        <taxon>Sarocladium</taxon>
    </lineage>
</organism>
<keyword evidence="5 8" id="KW-0560">Oxidoreductase</keyword>
<dbReference type="AlphaFoldDB" id="A0AA39GB70"/>
<evidence type="ECO:0000256" key="3">
    <source>
        <dbReference type="ARBA" id="ARBA00022617"/>
    </source>
</evidence>
<evidence type="ECO:0000256" key="6">
    <source>
        <dbReference type="ARBA" id="ARBA00023004"/>
    </source>
</evidence>
<keyword evidence="3 8" id="KW-0349">Heme</keyword>
<sequence length="579" mass="64438">MSTAAMSTAIANISTALSSYKDRLEYTMPPVNDWVLPVSVFAALGFGAAVYKSIFAMGDYADSAGLNLPLVAEPEGKKSFALKTRLRYYYDCAALYTEAYRKFGKKGKPVLVPGYGGNADLVMPESSVEWAMSLPDSTLSVSQAFLKVNLSTYSLGHARYWADPWQFGLVKTQLNSMMQSLIPAVDDELHYVVPKVFGTDTENWKEIHVDEAVRTIVCAASSRFTVGIPLCRNDDYLKRTLEIIDGLMVTAIVGNLTPSILRPITARLASIPTRRNLAKIKAHIEPYYPERLAVLDKDADEQPQDQFQVMLRFAAKKRPREVHDTGVMATRLAATNFVSMHQTAAAAVQMILNIIDSDAEFGTVDKLHEEAAQALATGPWTKEKLINLHGHDSVARESMRVTFPFGNRGLLRMVMKDGIVTDNGVALKKGTIMSWFASQAQLDPEKFPDPNKFNPWRFSSSIWEKEKEKEKETQAQSSSTTTLDDATAKKPAYHENSFVTTSPDYLAFGHGRHACPGRFLVDFELKMVTAYILTHYDLEFPPEYNGKRPPNGQVAELNTPPSGARIRVKRRPEKANGKF</sequence>
<dbReference type="EMBL" id="JAPDFR010000008">
    <property type="protein sequence ID" value="KAK0384100.1"/>
    <property type="molecule type" value="Genomic_DNA"/>
</dbReference>
<evidence type="ECO:0000256" key="2">
    <source>
        <dbReference type="ARBA" id="ARBA00010617"/>
    </source>
</evidence>
<protein>
    <recommendedName>
        <fullName evidence="12">Cytochrome P450</fullName>
    </recommendedName>
</protein>
<feature type="region of interest" description="Disordered" evidence="9">
    <location>
        <begin position="545"/>
        <end position="579"/>
    </location>
</feature>
<evidence type="ECO:0000256" key="4">
    <source>
        <dbReference type="ARBA" id="ARBA00022723"/>
    </source>
</evidence>
<evidence type="ECO:0000256" key="7">
    <source>
        <dbReference type="ARBA" id="ARBA00023033"/>
    </source>
</evidence>
<feature type="compositionally biased region" description="Low complexity" evidence="9">
    <location>
        <begin position="474"/>
        <end position="485"/>
    </location>
</feature>
<feature type="region of interest" description="Disordered" evidence="9">
    <location>
        <begin position="467"/>
        <end position="488"/>
    </location>
</feature>
<dbReference type="InterPro" id="IPR036396">
    <property type="entry name" value="Cyt_P450_sf"/>
</dbReference>
<dbReference type="GO" id="GO:0005506">
    <property type="term" value="F:iron ion binding"/>
    <property type="evidence" value="ECO:0007669"/>
    <property type="project" value="InterPro"/>
</dbReference>
<dbReference type="GO" id="GO:0020037">
    <property type="term" value="F:heme binding"/>
    <property type="evidence" value="ECO:0007669"/>
    <property type="project" value="InterPro"/>
</dbReference>
<accession>A0AA39GB70</accession>
<dbReference type="Proteomes" id="UP001175261">
    <property type="component" value="Unassembled WGS sequence"/>
</dbReference>